<dbReference type="InParanoid" id="A0A369JJV5"/>
<reference evidence="2" key="1">
    <citation type="submission" date="2018-04" db="EMBL/GenBank/DDBJ databases">
        <title>Whole genome sequencing of Hypsizygus marmoreus.</title>
        <authorList>
            <person name="Choi I.-G."/>
            <person name="Min B."/>
            <person name="Kim J.-G."/>
            <person name="Kim S."/>
            <person name="Oh Y.-L."/>
            <person name="Kong W.-S."/>
            <person name="Park H."/>
            <person name="Jeong J."/>
            <person name="Song E.-S."/>
        </authorList>
    </citation>
    <scope>NUCLEOTIDE SEQUENCE [LARGE SCALE GENOMIC DNA]</scope>
    <source>
        <strain evidence="2">51987-8</strain>
    </source>
</reference>
<protein>
    <submittedName>
        <fullName evidence="2">Uncharacterized protein</fullName>
    </submittedName>
</protein>
<dbReference type="OrthoDB" id="3352270at2759"/>
<gene>
    <name evidence="2" type="ORF">Hypma_014287</name>
</gene>
<keyword evidence="3" id="KW-1185">Reference proteome</keyword>
<feature type="compositionally biased region" description="Basic and acidic residues" evidence="1">
    <location>
        <begin position="499"/>
        <end position="517"/>
    </location>
</feature>
<accession>A0A369JJV5</accession>
<evidence type="ECO:0000313" key="2">
    <source>
        <dbReference type="EMBL" id="RDB19066.1"/>
    </source>
</evidence>
<feature type="region of interest" description="Disordered" evidence="1">
    <location>
        <begin position="499"/>
        <end position="562"/>
    </location>
</feature>
<dbReference type="AlphaFoldDB" id="A0A369JJV5"/>
<sequence length="562" mass="63661">MHPFFPTGIHSLPVELVTRIFTLGADYDYPYIDSPFLLKPDQDYYAVPSSTFQLLVSHVCQHWRTIALQTSSLWSILHFREPAHLARAQAYIDRCPSSTHLLDILVDTVAVRDHIPGVTLCRDEIHQVFHLIRPHVSRWRSFHLKVRDHECKAAARLHLSSCGPAPNLETLQLYHFEDYLTSQNLYLATYRPPVVVFSNGLPRIRNVSLIGVNLPWAQSPYLAQLHNLELALHPETIRPPYTHWDHMLRNSPELHTLSLHYSGPQVPLADDAKTIWPPEQDRIHIESLRNLSLTDLDPDYLCRLMGRLVLPGVTKLSLDLPDQDFTSFVELVAGTHANTNTNTCPTVVPIHLPFPSLSKLHTLVLTALECSASSLRAFLRPLTGLHTLEVHFACVCDGFLGVLIEGVEVEVEQVKLNKALASAKETTCIRRKVPVCTRRIPLLPALHTFKLSGLPGSSLVQLIHYRESGGYGVRRWIVRWSERVRGKDGVLDALVDRGWRDGREGGEDGGRCVRVETYEEEGGEEEEEGEEEEGEEEEEDREEEGEGEEEEDDEEQESDQDA</sequence>
<comment type="caution">
    <text evidence="2">The sequence shown here is derived from an EMBL/GenBank/DDBJ whole genome shotgun (WGS) entry which is preliminary data.</text>
</comment>
<dbReference type="Gene3D" id="1.20.1280.50">
    <property type="match status" value="1"/>
</dbReference>
<dbReference type="STRING" id="39966.A0A369JJV5"/>
<evidence type="ECO:0000313" key="3">
    <source>
        <dbReference type="Proteomes" id="UP000076154"/>
    </source>
</evidence>
<name>A0A369JJV5_HYPMA</name>
<dbReference type="EMBL" id="LUEZ02000085">
    <property type="protein sequence ID" value="RDB19066.1"/>
    <property type="molecule type" value="Genomic_DNA"/>
</dbReference>
<evidence type="ECO:0000256" key="1">
    <source>
        <dbReference type="SAM" id="MobiDB-lite"/>
    </source>
</evidence>
<feature type="compositionally biased region" description="Acidic residues" evidence="1">
    <location>
        <begin position="518"/>
        <end position="562"/>
    </location>
</feature>
<dbReference type="Proteomes" id="UP000076154">
    <property type="component" value="Unassembled WGS sequence"/>
</dbReference>
<proteinExistence type="predicted"/>
<organism evidence="2 3">
    <name type="scientific">Hypsizygus marmoreus</name>
    <name type="common">White beech mushroom</name>
    <name type="synonym">Agaricus marmoreus</name>
    <dbReference type="NCBI Taxonomy" id="39966"/>
    <lineage>
        <taxon>Eukaryota</taxon>
        <taxon>Fungi</taxon>
        <taxon>Dikarya</taxon>
        <taxon>Basidiomycota</taxon>
        <taxon>Agaricomycotina</taxon>
        <taxon>Agaricomycetes</taxon>
        <taxon>Agaricomycetidae</taxon>
        <taxon>Agaricales</taxon>
        <taxon>Tricholomatineae</taxon>
        <taxon>Lyophyllaceae</taxon>
        <taxon>Hypsizygus</taxon>
    </lineage>
</organism>